<proteinExistence type="predicted"/>
<reference evidence="1" key="1">
    <citation type="submission" date="2022-12" db="EMBL/GenBank/DDBJ databases">
        <title>Paracoccus sp. EF6 isolated from a lake water.</title>
        <authorList>
            <person name="Liu H."/>
        </authorList>
    </citation>
    <scope>NUCLEOTIDE SEQUENCE</scope>
    <source>
        <strain evidence="1">EF6</strain>
    </source>
</reference>
<dbReference type="EMBL" id="JAPTYD010000067">
    <property type="protein sequence ID" value="MCZ0964090.1"/>
    <property type="molecule type" value="Genomic_DNA"/>
</dbReference>
<evidence type="ECO:0000313" key="2">
    <source>
        <dbReference type="Proteomes" id="UP001149822"/>
    </source>
</evidence>
<dbReference type="Proteomes" id="UP001149822">
    <property type="component" value="Unassembled WGS sequence"/>
</dbReference>
<gene>
    <name evidence="1" type="ORF">OU682_21105</name>
</gene>
<dbReference type="RefSeq" id="WP_268944186.1">
    <property type="nucleotide sequence ID" value="NZ_JAPTYD010000067.1"/>
</dbReference>
<evidence type="ECO:0000313" key="1">
    <source>
        <dbReference type="EMBL" id="MCZ0964090.1"/>
    </source>
</evidence>
<name>A0ABT4JAK7_9RHOB</name>
<sequence>MTDVIMITTAQVDRTTLAAAIKAVESSESFKMARSLDSIPSFFALQRLWRGGGG</sequence>
<protein>
    <submittedName>
        <fullName evidence="1">Uncharacterized protein</fullName>
    </submittedName>
</protein>
<organism evidence="1 2">
    <name type="scientific">Paracoccus benzoatiresistens</name>
    <dbReference type="NCBI Taxonomy" id="2997341"/>
    <lineage>
        <taxon>Bacteria</taxon>
        <taxon>Pseudomonadati</taxon>
        <taxon>Pseudomonadota</taxon>
        <taxon>Alphaproteobacteria</taxon>
        <taxon>Rhodobacterales</taxon>
        <taxon>Paracoccaceae</taxon>
        <taxon>Paracoccus</taxon>
    </lineage>
</organism>
<accession>A0ABT4JAK7</accession>
<comment type="caution">
    <text evidence="1">The sequence shown here is derived from an EMBL/GenBank/DDBJ whole genome shotgun (WGS) entry which is preliminary data.</text>
</comment>
<keyword evidence="2" id="KW-1185">Reference proteome</keyword>